<comment type="caution">
    <text evidence="1">The sequence shown here is derived from an EMBL/GenBank/DDBJ whole genome shotgun (WGS) entry which is preliminary data.</text>
</comment>
<name>A0ABM9NVN0_9FLAO</name>
<reference evidence="1 2" key="1">
    <citation type="submission" date="2024-05" db="EMBL/GenBank/DDBJ databases">
        <authorList>
            <person name="Duchaud E."/>
        </authorList>
    </citation>
    <scope>NUCLEOTIDE SEQUENCE [LARGE SCALE GENOMIC DNA]</scope>
    <source>
        <strain evidence="1">Ena-SAMPLE-TAB-13-05-2024-13:56:06:370-140302</strain>
    </source>
</reference>
<keyword evidence="2" id="KW-1185">Reference proteome</keyword>
<proteinExistence type="predicted"/>
<dbReference type="RefSeq" id="WP_348710890.1">
    <property type="nucleotide sequence ID" value="NZ_CAXIXW010000014.1"/>
</dbReference>
<dbReference type="Proteomes" id="UP001497416">
    <property type="component" value="Unassembled WGS sequence"/>
</dbReference>
<gene>
    <name evidence="1" type="ORF">T190607A01A_11093</name>
</gene>
<evidence type="ECO:0000313" key="1">
    <source>
        <dbReference type="EMBL" id="CAL2080824.1"/>
    </source>
</evidence>
<protein>
    <submittedName>
        <fullName evidence="1">Uncharacterized protein</fullName>
    </submittedName>
</protein>
<sequence>MKNLFFVFLFAFTIMSFNTTQETEVNSEFTNSIQVENLQNEDYPCRWRTCTYRNGVLVGCTEWTYGECLDEVVITAKR</sequence>
<accession>A0ABM9NVN0</accession>
<dbReference type="EMBL" id="CAXIXY010000003">
    <property type="protein sequence ID" value="CAL2080824.1"/>
    <property type="molecule type" value="Genomic_DNA"/>
</dbReference>
<organism evidence="1 2">
    <name type="scientific">Tenacibaculum platacis</name>
    <dbReference type="NCBI Taxonomy" id="3137852"/>
    <lineage>
        <taxon>Bacteria</taxon>
        <taxon>Pseudomonadati</taxon>
        <taxon>Bacteroidota</taxon>
        <taxon>Flavobacteriia</taxon>
        <taxon>Flavobacteriales</taxon>
        <taxon>Flavobacteriaceae</taxon>
        <taxon>Tenacibaculum</taxon>
    </lineage>
</organism>
<evidence type="ECO:0000313" key="2">
    <source>
        <dbReference type="Proteomes" id="UP001497416"/>
    </source>
</evidence>